<keyword evidence="1" id="KW-0472">Membrane</keyword>
<dbReference type="EMBL" id="LVVY01000131">
    <property type="protein sequence ID" value="OAM73651.1"/>
    <property type="molecule type" value="Genomic_DNA"/>
</dbReference>
<dbReference type="Proteomes" id="UP000078389">
    <property type="component" value="Unassembled WGS sequence"/>
</dbReference>
<organism evidence="2 3">
    <name type="scientific">Devosia elaeis</name>
    <dbReference type="NCBI Taxonomy" id="1770058"/>
    <lineage>
        <taxon>Bacteria</taxon>
        <taxon>Pseudomonadati</taxon>
        <taxon>Pseudomonadota</taxon>
        <taxon>Alphaproteobacteria</taxon>
        <taxon>Hyphomicrobiales</taxon>
        <taxon>Devosiaceae</taxon>
        <taxon>Devosia</taxon>
    </lineage>
</organism>
<reference evidence="2 3" key="1">
    <citation type="submission" date="2016-03" db="EMBL/GenBank/DDBJ databases">
        <title>Genome sequencing of Devosia sp. S37.</title>
        <authorList>
            <person name="Mohd Nor M."/>
        </authorList>
    </citation>
    <scope>NUCLEOTIDE SEQUENCE [LARGE SCALE GENOMIC DNA]</scope>
    <source>
        <strain evidence="2 3">S37</strain>
    </source>
</reference>
<feature type="transmembrane region" description="Helical" evidence="1">
    <location>
        <begin position="46"/>
        <end position="69"/>
    </location>
</feature>
<protein>
    <submittedName>
        <fullName evidence="2">Uncharacterized protein</fullName>
    </submittedName>
</protein>
<proteinExistence type="predicted"/>
<keyword evidence="3" id="KW-1185">Reference proteome</keyword>
<comment type="caution">
    <text evidence="2">The sequence shown here is derived from an EMBL/GenBank/DDBJ whole genome shotgun (WGS) entry which is preliminary data.</text>
</comment>
<sequence length="70" mass="8245">MWGLVKFVERGQREDDRKLSDNMVAASTQEAVPYYTRWIREDVVGIFYMMNVIVILLVLIAIPLWMIALR</sequence>
<keyword evidence="1" id="KW-1133">Transmembrane helix</keyword>
<name>A0A178HLF0_9HYPH</name>
<accession>A0A178HLF0</accession>
<evidence type="ECO:0000313" key="2">
    <source>
        <dbReference type="EMBL" id="OAM73651.1"/>
    </source>
</evidence>
<gene>
    <name evidence="2" type="ORF">A3840_17705</name>
</gene>
<dbReference type="RefSeq" id="WP_067460130.1">
    <property type="nucleotide sequence ID" value="NZ_LVVY01000131.1"/>
</dbReference>
<evidence type="ECO:0000313" key="3">
    <source>
        <dbReference type="Proteomes" id="UP000078389"/>
    </source>
</evidence>
<keyword evidence="1" id="KW-0812">Transmembrane</keyword>
<dbReference type="AlphaFoldDB" id="A0A178HLF0"/>
<evidence type="ECO:0000256" key="1">
    <source>
        <dbReference type="SAM" id="Phobius"/>
    </source>
</evidence>